<accession>A0ABD2MKK7</accession>
<gene>
    <name evidence="1" type="ORF">HHI36_011061</name>
</gene>
<protein>
    <submittedName>
        <fullName evidence="1">Uncharacterized protein</fullName>
    </submittedName>
</protein>
<sequence length="133" mass="14717">FNISVLGDQFFEAASEKVHLPDNSYISIGCIYRTPESGKQATESSGIAEIFNKYFIETVEELCGSSRSAQNFCVSETFFSNRDSVFLEDNDVSEVFGIINSMKNKKSGGSDGIPCFIVKHDAKHLIGPLKYLI</sequence>
<dbReference type="EMBL" id="JABFTP020000001">
    <property type="protein sequence ID" value="KAL3266911.1"/>
    <property type="molecule type" value="Genomic_DNA"/>
</dbReference>
<organism evidence="1 2">
    <name type="scientific">Cryptolaemus montrouzieri</name>
    <dbReference type="NCBI Taxonomy" id="559131"/>
    <lineage>
        <taxon>Eukaryota</taxon>
        <taxon>Metazoa</taxon>
        <taxon>Ecdysozoa</taxon>
        <taxon>Arthropoda</taxon>
        <taxon>Hexapoda</taxon>
        <taxon>Insecta</taxon>
        <taxon>Pterygota</taxon>
        <taxon>Neoptera</taxon>
        <taxon>Endopterygota</taxon>
        <taxon>Coleoptera</taxon>
        <taxon>Polyphaga</taxon>
        <taxon>Cucujiformia</taxon>
        <taxon>Coccinelloidea</taxon>
        <taxon>Coccinellidae</taxon>
        <taxon>Scymninae</taxon>
        <taxon>Scymnini</taxon>
        <taxon>Cryptolaemus</taxon>
    </lineage>
</organism>
<evidence type="ECO:0000313" key="2">
    <source>
        <dbReference type="Proteomes" id="UP001516400"/>
    </source>
</evidence>
<keyword evidence="2" id="KW-1185">Reference proteome</keyword>
<dbReference type="Proteomes" id="UP001516400">
    <property type="component" value="Unassembled WGS sequence"/>
</dbReference>
<comment type="caution">
    <text evidence="1">The sequence shown here is derived from an EMBL/GenBank/DDBJ whole genome shotgun (WGS) entry which is preliminary data.</text>
</comment>
<dbReference type="AlphaFoldDB" id="A0ABD2MKK7"/>
<evidence type="ECO:0000313" key="1">
    <source>
        <dbReference type="EMBL" id="KAL3266911.1"/>
    </source>
</evidence>
<name>A0ABD2MKK7_9CUCU</name>
<proteinExistence type="predicted"/>
<feature type="non-terminal residue" evidence="1">
    <location>
        <position position="1"/>
    </location>
</feature>
<feature type="non-terminal residue" evidence="1">
    <location>
        <position position="133"/>
    </location>
</feature>
<reference evidence="1 2" key="1">
    <citation type="journal article" date="2021" name="BMC Biol.">
        <title>Horizontally acquired antibacterial genes associated with adaptive radiation of ladybird beetles.</title>
        <authorList>
            <person name="Li H.S."/>
            <person name="Tang X.F."/>
            <person name="Huang Y.H."/>
            <person name="Xu Z.Y."/>
            <person name="Chen M.L."/>
            <person name="Du X.Y."/>
            <person name="Qiu B.Y."/>
            <person name="Chen P.T."/>
            <person name="Zhang W."/>
            <person name="Slipinski A."/>
            <person name="Escalona H.E."/>
            <person name="Waterhouse R.M."/>
            <person name="Zwick A."/>
            <person name="Pang H."/>
        </authorList>
    </citation>
    <scope>NUCLEOTIDE SEQUENCE [LARGE SCALE GENOMIC DNA]</scope>
    <source>
        <strain evidence="1">SYSU2018</strain>
    </source>
</reference>